<evidence type="ECO:0000256" key="4">
    <source>
        <dbReference type="ARBA" id="ARBA00023159"/>
    </source>
</evidence>
<evidence type="ECO:0000313" key="8">
    <source>
        <dbReference type="Proteomes" id="UP001139485"/>
    </source>
</evidence>
<dbReference type="RefSeq" id="WP_250826991.1">
    <property type="nucleotide sequence ID" value="NZ_JAMOIL010000009.1"/>
</dbReference>
<keyword evidence="2" id="KW-0805">Transcription regulation</keyword>
<comment type="similarity">
    <text evidence="1">Belongs to the LysR transcriptional regulatory family.</text>
</comment>
<comment type="caution">
    <text evidence="7">The sequence shown here is derived from an EMBL/GenBank/DDBJ whole genome shotgun (WGS) entry which is preliminary data.</text>
</comment>
<dbReference type="InterPro" id="IPR000847">
    <property type="entry name" value="LysR_HTH_N"/>
</dbReference>
<dbReference type="Gene3D" id="3.40.190.290">
    <property type="match status" value="1"/>
</dbReference>
<dbReference type="InterPro" id="IPR050176">
    <property type="entry name" value="LTTR"/>
</dbReference>
<evidence type="ECO:0000256" key="3">
    <source>
        <dbReference type="ARBA" id="ARBA00023125"/>
    </source>
</evidence>
<dbReference type="GO" id="GO:0003700">
    <property type="term" value="F:DNA-binding transcription factor activity"/>
    <property type="evidence" value="ECO:0007669"/>
    <property type="project" value="InterPro"/>
</dbReference>
<dbReference type="EMBL" id="JAMOIL010000009">
    <property type="protein sequence ID" value="MCM0620331.1"/>
    <property type="molecule type" value="Genomic_DNA"/>
</dbReference>
<keyword evidence="4" id="KW-0010">Activator</keyword>
<dbReference type="AlphaFoldDB" id="A0A9X2IE07"/>
<dbReference type="PANTHER" id="PTHR30579">
    <property type="entry name" value="TRANSCRIPTIONAL REGULATOR"/>
    <property type="match status" value="1"/>
</dbReference>
<dbReference type="InterPro" id="IPR017685">
    <property type="entry name" value="ArgP"/>
</dbReference>
<dbReference type="InterPro" id="IPR005119">
    <property type="entry name" value="LysR_subst-bd"/>
</dbReference>
<organism evidence="7 8">
    <name type="scientific">Nocardioides bruguierae</name>
    <dbReference type="NCBI Taxonomy" id="2945102"/>
    <lineage>
        <taxon>Bacteria</taxon>
        <taxon>Bacillati</taxon>
        <taxon>Actinomycetota</taxon>
        <taxon>Actinomycetes</taxon>
        <taxon>Propionibacteriales</taxon>
        <taxon>Nocardioidaceae</taxon>
        <taxon>Nocardioides</taxon>
    </lineage>
</organism>
<dbReference type="Proteomes" id="UP001139485">
    <property type="component" value="Unassembled WGS sequence"/>
</dbReference>
<dbReference type="Gene3D" id="1.10.10.10">
    <property type="entry name" value="Winged helix-like DNA-binding domain superfamily/Winged helix DNA-binding domain"/>
    <property type="match status" value="1"/>
</dbReference>
<sequence>MQYPAHHLEALVAVVDHGTFEAAARALHVTPSALSQRVRALESSVGQVLVRRASPCEATDAGSVLVRLGRAHALLDAEAAAVLDPGAAGRTRLSVAINADSLATWFHGVLATAAAWDDVELRLHVEDQAFSADLLRSGRALAAVTDEPVAVQGCSTERVGAMRYLPVVHPALLARCTGPDGAVDWARLPLVRFNGKDGLQSDLLARLGVAPAAAVHEVPTSTDYVAALRVGLGWGMLPEPQADDPAFGTDVLVPLPHPAVRPLDVDLHWQRWRLDSALLDRLSAAVRDAARALRP</sequence>
<keyword evidence="3 7" id="KW-0238">DNA-binding</keyword>
<evidence type="ECO:0000313" key="7">
    <source>
        <dbReference type="EMBL" id="MCM0620331.1"/>
    </source>
</evidence>
<keyword evidence="5" id="KW-0804">Transcription</keyword>
<accession>A0A9X2IE07</accession>
<proteinExistence type="inferred from homology"/>
<reference evidence="7" key="1">
    <citation type="submission" date="2022-05" db="EMBL/GenBank/DDBJ databases">
        <authorList>
            <person name="Tuo L."/>
        </authorList>
    </citation>
    <scope>NUCLEOTIDE SEQUENCE</scope>
    <source>
        <strain evidence="7">BSK12Z-4</strain>
    </source>
</reference>
<gene>
    <name evidence="7" type="ORF">M8330_08475</name>
</gene>
<evidence type="ECO:0000256" key="5">
    <source>
        <dbReference type="ARBA" id="ARBA00023163"/>
    </source>
</evidence>
<dbReference type="PROSITE" id="PS50931">
    <property type="entry name" value="HTH_LYSR"/>
    <property type="match status" value="1"/>
</dbReference>
<dbReference type="InterPro" id="IPR036388">
    <property type="entry name" value="WH-like_DNA-bd_sf"/>
</dbReference>
<dbReference type="GO" id="GO:0003677">
    <property type="term" value="F:DNA binding"/>
    <property type="evidence" value="ECO:0007669"/>
    <property type="project" value="UniProtKB-KW"/>
</dbReference>
<dbReference type="PANTHER" id="PTHR30579:SF2">
    <property type="entry name" value="HTH-TYPE TRANSCRIPTIONAL REGULATOR ARGP"/>
    <property type="match status" value="1"/>
</dbReference>
<dbReference type="Pfam" id="PF03466">
    <property type="entry name" value="LysR_substrate"/>
    <property type="match status" value="1"/>
</dbReference>
<dbReference type="InterPro" id="IPR036390">
    <property type="entry name" value="WH_DNA-bd_sf"/>
</dbReference>
<dbReference type="NCBIfam" id="TIGR03298">
    <property type="entry name" value="argP"/>
    <property type="match status" value="1"/>
</dbReference>
<evidence type="ECO:0000259" key="6">
    <source>
        <dbReference type="PROSITE" id="PS50931"/>
    </source>
</evidence>
<dbReference type="SUPFAM" id="SSF46785">
    <property type="entry name" value="Winged helix' DNA-binding domain"/>
    <property type="match status" value="1"/>
</dbReference>
<evidence type="ECO:0000256" key="2">
    <source>
        <dbReference type="ARBA" id="ARBA00023015"/>
    </source>
</evidence>
<dbReference type="SUPFAM" id="SSF53850">
    <property type="entry name" value="Periplasmic binding protein-like II"/>
    <property type="match status" value="1"/>
</dbReference>
<keyword evidence="8" id="KW-1185">Reference proteome</keyword>
<evidence type="ECO:0000256" key="1">
    <source>
        <dbReference type="ARBA" id="ARBA00009437"/>
    </source>
</evidence>
<protein>
    <submittedName>
        <fullName evidence="7">ArgP/LysG family DNA-binding transcriptional regulator</fullName>
    </submittedName>
</protein>
<name>A0A9X2IE07_9ACTN</name>
<feature type="domain" description="HTH lysR-type" evidence="6">
    <location>
        <begin position="1"/>
        <end position="59"/>
    </location>
</feature>
<dbReference type="Pfam" id="PF00126">
    <property type="entry name" value="HTH_1"/>
    <property type="match status" value="1"/>
</dbReference>
<dbReference type="NCBIfam" id="NF002964">
    <property type="entry name" value="PRK03635.1"/>
    <property type="match status" value="1"/>
</dbReference>